<reference evidence="1" key="1">
    <citation type="submission" date="2023-10" db="EMBL/GenBank/DDBJ databases">
        <authorList>
            <person name="Hackl T."/>
        </authorList>
    </citation>
    <scope>NUCLEOTIDE SEQUENCE</scope>
</reference>
<protein>
    <submittedName>
        <fullName evidence="1">Uu.00g056260.m01.CDS01</fullName>
    </submittedName>
</protein>
<evidence type="ECO:0000313" key="2">
    <source>
        <dbReference type="Proteomes" id="UP001295740"/>
    </source>
</evidence>
<dbReference type="Proteomes" id="UP001295740">
    <property type="component" value="Unassembled WGS sequence"/>
</dbReference>
<evidence type="ECO:0000313" key="1">
    <source>
        <dbReference type="EMBL" id="CAJ2509726.1"/>
    </source>
</evidence>
<keyword evidence="2" id="KW-1185">Reference proteome</keyword>
<comment type="caution">
    <text evidence="1">The sequence shown here is derived from an EMBL/GenBank/DDBJ whole genome shotgun (WGS) entry which is preliminary data.</text>
</comment>
<gene>
    <name evidence="1" type="ORF">KHLLAP_LOCUS10194</name>
</gene>
<sequence>MASESSGAAVSLTSTAALVAEKAAKLSELLKGNNIADPSLDESSHDPYAREDSAVRRARSEVSSAAMDLVQLSQGPEEQIMQMAWAATDSNNLGVLVRFDIP</sequence>
<organism evidence="1 2">
    <name type="scientific">Anthostomella pinea</name>
    <dbReference type="NCBI Taxonomy" id="933095"/>
    <lineage>
        <taxon>Eukaryota</taxon>
        <taxon>Fungi</taxon>
        <taxon>Dikarya</taxon>
        <taxon>Ascomycota</taxon>
        <taxon>Pezizomycotina</taxon>
        <taxon>Sordariomycetes</taxon>
        <taxon>Xylariomycetidae</taxon>
        <taxon>Xylariales</taxon>
        <taxon>Xylariaceae</taxon>
        <taxon>Anthostomella</taxon>
    </lineage>
</organism>
<proteinExistence type="predicted"/>
<accession>A0AAI8VRI3</accession>
<dbReference type="AlphaFoldDB" id="A0AAI8VRI3"/>
<dbReference type="EMBL" id="CAUWAG010000013">
    <property type="protein sequence ID" value="CAJ2509726.1"/>
    <property type="molecule type" value="Genomic_DNA"/>
</dbReference>
<name>A0AAI8VRI3_9PEZI</name>